<dbReference type="InterPro" id="IPR026634">
    <property type="entry name" value="TPST-like"/>
</dbReference>
<keyword evidence="1" id="KW-0808">Transferase</keyword>
<name>A0ABP9J922_9MICO</name>
<dbReference type="Proteomes" id="UP001500427">
    <property type="component" value="Unassembled WGS sequence"/>
</dbReference>
<dbReference type="SUPFAM" id="SSF52540">
    <property type="entry name" value="P-loop containing nucleoside triphosphate hydrolases"/>
    <property type="match status" value="1"/>
</dbReference>
<protein>
    <recommendedName>
        <fullName evidence="4">Sulfotransferase family protein</fullName>
    </recommendedName>
</protein>
<dbReference type="PANTHER" id="PTHR12788:SF10">
    <property type="entry name" value="PROTEIN-TYROSINE SULFOTRANSFERASE"/>
    <property type="match status" value="1"/>
</dbReference>
<evidence type="ECO:0000313" key="2">
    <source>
        <dbReference type="EMBL" id="GAA5021874.1"/>
    </source>
</evidence>
<accession>A0ABP9J922</accession>
<gene>
    <name evidence="2" type="ORF">GCM10023258_11640</name>
</gene>
<proteinExistence type="predicted"/>
<dbReference type="InterPro" id="IPR027417">
    <property type="entry name" value="P-loop_NTPase"/>
</dbReference>
<dbReference type="EMBL" id="BAABIW010000009">
    <property type="protein sequence ID" value="GAA5021874.1"/>
    <property type="molecule type" value="Genomic_DNA"/>
</dbReference>
<comment type="caution">
    <text evidence="2">The sequence shown here is derived from an EMBL/GenBank/DDBJ whole genome shotgun (WGS) entry which is preliminary data.</text>
</comment>
<organism evidence="2 3">
    <name type="scientific">Terrabacter aeriphilus</name>
    <dbReference type="NCBI Taxonomy" id="515662"/>
    <lineage>
        <taxon>Bacteria</taxon>
        <taxon>Bacillati</taxon>
        <taxon>Actinomycetota</taxon>
        <taxon>Actinomycetes</taxon>
        <taxon>Micrococcales</taxon>
        <taxon>Intrasporangiaceae</taxon>
        <taxon>Terrabacter</taxon>
    </lineage>
</organism>
<dbReference type="PANTHER" id="PTHR12788">
    <property type="entry name" value="PROTEIN-TYROSINE SULFOTRANSFERASE 2"/>
    <property type="match status" value="1"/>
</dbReference>
<evidence type="ECO:0000256" key="1">
    <source>
        <dbReference type="ARBA" id="ARBA00022679"/>
    </source>
</evidence>
<reference evidence="3" key="1">
    <citation type="journal article" date="2019" name="Int. J. Syst. Evol. Microbiol.">
        <title>The Global Catalogue of Microorganisms (GCM) 10K type strain sequencing project: providing services to taxonomists for standard genome sequencing and annotation.</title>
        <authorList>
            <consortium name="The Broad Institute Genomics Platform"/>
            <consortium name="The Broad Institute Genome Sequencing Center for Infectious Disease"/>
            <person name="Wu L."/>
            <person name="Ma J."/>
        </authorList>
    </citation>
    <scope>NUCLEOTIDE SEQUENCE [LARGE SCALE GENOMIC DNA]</scope>
    <source>
        <strain evidence="3">JCM 17687</strain>
    </source>
</reference>
<evidence type="ECO:0008006" key="4">
    <source>
        <dbReference type="Google" id="ProtNLM"/>
    </source>
</evidence>
<evidence type="ECO:0000313" key="3">
    <source>
        <dbReference type="Proteomes" id="UP001500427"/>
    </source>
</evidence>
<keyword evidence="3" id="KW-1185">Reference proteome</keyword>
<sequence>MGDHQMVFVGGLHRSGTTPLAAVLAEHPDVSGLTGTGVVENEGIYLQDVYPQLRALGGMGRFAFNPDAHLTEDSPLAGGASAGRLMAAWSPYWDLSRPVLVEKSPNNIVMSRFLQASFPSARFVMVMRHPVVVALAMAKWDPLVVNRKGRRRVGFEGYIRHWIRAHEILMEDESRLSNLLVLRYEDLVEAPEQQLERVRAFLDLTGPIPATGIRPGRSGSYVRTWEQMRTGSVLRRRRRRVVEERYGERIQGFGYDLSSLGVLEGTGAPSARLDGRG</sequence>
<dbReference type="Gene3D" id="3.40.50.300">
    <property type="entry name" value="P-loop containing nucleotide triphosphate hydrolases"/>
    <property type="match status" value="1"/>
</dbReference>
<dbReference type="Pfam" id="PF13469">
    <property type="entry name" value="Sulfotransfer_3"/>
    <property type="match status" value="1"/>
</dbReference>